<dbReference type="PANTHER" id="PTHR22902:SF27">
    <property type="entry name" value="PLECKSTRIN HOMOLOGY DOMAIN-CONTAINING FAMILY A MEMBER 3"/>
    <property type="match status" value="1"/>
</dbReference>
<dbReference type="Proteomes" id="UP000007879">
    <property type="component" value="Unassembled WGS sequence"/>
</dbReference>
<evidence type="ECO:0000256" key="1">
    <source>
        <dbReference type="ARBA" id="ARBA00022553"/>
    </source>
</evidence>
<dbReference type="InterPro" id="IPR001849">
    <property type="entry name" value="PH_domain"/>
</dbReference>
<name>A0A1X7SUW3_AMPQE</name>
<gene>
    <name evidence="4" type="primary">109591402</name>
</gene>
<organism evidence="4">
    <name type="scientific">Amphimedon queenslandica</name>
    <name type="common">Sponge</name>
    <dbReference type="NCBI Taxonomy" id="400682"/>
    <lineage>
        <taxon>Eukaryota</taxon>
        <taxon>Metazoa</taxon>
        <taxon>Porifera</taxon>
        <taxon>Demospongiae</taxon>
        <taxon>Heteroscleromorpha</taxon>
        <taxon>Haplosclerida</taxon>
        <taxon>Niphatidae</taxon>
        <taxon>Amphimedon</taxon>
    </lineage>
</organism>
<dbReference type="EnsemblMetazoa" id="XM_020007143.1">
    <property type="protein sequence ID" value="XP_019862702.1"/>
    <property type="gene ID" value="LOC109591402"/>
</dbReference>
<keyword evidence="5" id="KW-1185">Reference proteome</keyword>
<dbReference type="EnsemblMetazoa" id="Aqu2.1.05775_001">
    <property type="protein sequence ID" value="Aqu2.1.05775_001"/>
    <property type="gene ID" value="Aqu2.1.05775"/>
</dbReference>
<evidence type="ECO:0000256" key="2">
    <source>
        <dbReference type="SAM" id="MobiDB-lite"/>
    </source>
</evidence>
<feature type="region of interest" description="Disordered" evidence="2">
    <location>
        <begin position="240"/>
        <end position="259"/>
    </location>
</feature>
<proteinExistence type="predicted"/>
<accession>A0A1X7SUW3</accession>
<dbReference type="GO" id="GO:0055037">
    <property type="term" value="C:recycling endosome"/>
    <property type="evidence" value="ECO:0007669"/>
    <property type="project" value="TreeGrafter"/>
</dbReference>
<dbReference type="GO" id="GO:0005829">
    <property type="term" value="C:cytosol"/>
    <property type="evidence" value="ECO:0007669"/>
    <property type="project" value="GOC"/>
</dbReference>
<dbReference type="InterPro" id="IPR045188">
    <property type="entry name" value="Boi1/Boi2-like"/>
</dbReference>
<dbReference type="AlphaFoldDB" id="A0A1X7SUW3"/>
<dbReference type="PROSITE" id="PS50003">
    <property type="entry name" value="PH_DOMAIN"/>
    <property type="match status" value="1"/>
</dbReference>
<evidence type="ECO:0000259" key="3">
    <source>
        <dbReference type="PROSITE" id="PS50003"/>
    </source>
</evidence>
<dbReference type="InParanoid" id="A0A1X7SUW3"/>
<protein>
    <recommendedName>
        <fullName evidence="3">PH domain-containing protein</fullName>
    </recommendedName>
</protein>
<keyword evidence="1" id="KW-0597">Phosphoprotein</keyword>
<reference evidence="5" key="1">
    <citation type="journal article" date="2010" name="Nature">
        <title>The Amphimedon queenslandica genome and the evolution of animal complexity.</title>
        <authorList>
            <person name="Srivastava M."/>
            <person name="Simakov O."/>
            <person name="Chapman J."/>
            <person name="Fahey B."/>
            <person name="Gauthier M.E."/>
            <person name="Mitros T."/>
            <person name="Richards G.S."/>
            <person name="Conaco C."/>
            <person name="Dacre M."/>
            <person name="Hellsten U."/>
            <person name="Larroux C."/>
            <person name="Putnam N.H."/>
            <person name="Stanke M."/>
            <person name="Adamska M."/>
            <person name="Darling A."/>
            <person name="Degnan S.M."/>
            <person name="Oakley T.H."/>
            <person name="Plachetzki D.C."/>
            <person name="Zhai Y."/>
            <person name="Adamski M."/>
            <person name="Calcino A."/>
            <person name="Cummins S.F."/>
            <person name="Goodstein D.M."/>
            <person name="Harris C."/>
            <person name="Jackson D.J."/>
            <person name="Leys S.P."/>
            <person name="Shu S."/>
            <person name="Woodcroft B.J."/>
            <person name="Vervoort M."/>
            <person name="Kosik K.S."/>
            <person name="Manning G."/>
            <person name="Degnan B.M."/>
            <person name="Rokhsar D.S."/>
        </authorList>
    </citation>
    <scope>NUCLEOTIDE SEQUENCE [LARGE SCALE GENOMIC DNA]</scope>
</reference>
<feature type="domain" description="PH" evidence="3">
    <location>
        <begin position="1"/>
        <end position="93"/>
    </location>
</feature>
<dbReference type="Pfam" id="PF00169">
    <property type="entry name" value="PH"/>
    <property type="match status" value="1"/>
</dbReference>
<evidence type="ECO:0000313" key="4">
    <source>
        <dbReference type="EnsemblMetazoa" id="Aqu2.1.05775_001"/>
    </source>
</evidence>
<dbReference type="GO" id="GO:0005802">
    <property type="term" value="C:trans-Golgi network"/>
    <property type="evidence" value="ECO:0007669"/>
    <property type="project" value="TreeGrafter"/>
</dbReference>
<dbReference type="InterPro" id="IPR011993">
    <property type="entry name" value="PH-like_dom_sf"/>
</dbReference>
<dbReference type="eggNOG" id="KOG1997">
    <property type="taxonomic scope" value="Eukaryota"/>
</dbReference>
<reference evidence="4" key="2">
    <citation type="submission" date="2017-05" db="UniProtKB">
        <authorList>
            <consortium name="EnsemblMetazoa"/>
        </authorList>
    </citation>
    <scope>IDENTIFICATION</scope>
</reference>
<dbReference type="GO" id="GO:0007032">
    <property type="term" value="P:endosome organization"/>
    <property type="evidence" value="ECO:0007669"/>
    <property type="project" value="TreeGrafter"/>
</dbReference>
<dbReference type="Gene3D" id="2.30.29.30">
    <property type="entry name" value="Pleckstrin-homology domain (PH domain)/Phosphotyrosine-binding domain (PTB)"/>
    <property type="match status" value="1"/>
</dbReference>
<dbReference type="OrthoDB" id="47328at2759"/>
<dbReference type="PANTHER" id="PTHR22902">
    <property type="entry name" value="SESQUIPEDALIAN"/>
    <property type="match status" value="1"/>
</dbReference>
<dbReference type="GO" id="GO:0001881">
    <property type="term" value="P:receptor recycling"/>
    <property type="evidence" value="ECO:0007669"/>
    <property type="project" value="TreeGrafter"/>
</dbReference>
<dbReference type="KEGG" id="aqu:109591402"/>
<sequence>MGLSIKNYRKRWFELRGGPSAGGYRLVYYRDERSSAAKGTIHLEACTDIRPNSKLRTFGFDIVTEDEKTVYPLATETQKEMEEWLLTLGKAIGLIEEEDTTSIKGSVAAKYRSYYAKDTLRDTTKKTLHRPELLHWDDKKEREDRNKNRNDLFLLYPELLHQAPLDDTVSLPLPYKEVLHHQVTVICKELSLKLTLSRHGKKQLLEPFYVRLSLFDAAKGMKISEDFHIDFNESESLIRDDTESTDDTDINKLARTTNQ</sequence>
<dbReference type="SMART" id="SM00233">
    <property type="entry name" value="PH"/>
    <property type="match status" value="1"/>
</dbReference>
<dbReference type="SUPFAM" id="SSF50729">
    <property type="entry name" value="PH domain-like"/>
    <property type="match status" value="1"/>
</dbReference>
<dbReference type="GO" id="GO:0042147">
    <property type="term" value="P:retrograde transport, endosome to Golgi"/>
    <property type="evidence" value="ECO:0007669"/>
    <property type="project" value="TreeGrafter"/>
</dbReference>
<dbReference type="GO" id="GO:0005769">
    <property type="term" value="C:early endosome"/>
    <property type="evidence" value="ECO:0007669"/>
    <property type="project" value="TreeGrafter"/>
</dbReference>
<evidence type="ECO:0000313" key="5">
    <source>
        <dbReference type="Proteomes" id="UP000007879"/>
    </source>
</evidence>